<dbReference type="Pfam" id="PF00156">
    <property type="entry name" value="Pribosyltran"/>
    <property type="match status" value="1"/>
</dbReference>
<evidence type="ECO:0000259" key="2">
    <source>
        <dbReference type="Pfam" id="PF00156"/>
    </source>
</evidence>
<dbReference type="InterPro" id="IPR051910">
    <property type="entry name" value="ComF/GntX_DNA_util-trans"/>
</dbReference>
<dbReference type="Pfam" id="PF18912">
    <property type="entry name" value="DZR_2"/>
    <property type="match status" value="1"/>
</dbReference>
<dbReference type="Proteomes" id="UP000034508">
    <property type="component" value="Unassembled WGS sequence"/>
</dbReference>
<evidence type="ECO:0000259" key="3">
    <source>
        <dbReference type="Pfam" id="PF18912"/>
    </source>
</evidence>
<dbReference type="PANTHER" id="PTHR47505:SF1">
    <property type="entry name" value="DNA UTILIZATION PROTEIN YHGH"/>
    <property type="match status" value="1"/>
</dbReference>
<dbReference type="SUPFAM" id="SSF53271">
    <property type="entry name" value="PRTase-like"/>
    <property type="match status" value="1"/>
</dbReference>
<dbReference type="InterPro" id="IPR000836">
    <property type="entry name" value="PRTase_dom"/>
</dbReference>
<keyword evidence="4" id="KW-0808">Transferase</keyword>
<reference evidence="4 5" key="1">
    <citation type="journal article" date="2015" name="Nature">
        <title>rRNA introns, odd ribosomes, and small enigmatic genomes across a large radiation of phyla.</title>
        <authorList>
            <person name="Brown C.T."/>
            <person name="Hug L.A."/>
            <person name="Thomas B.C."/>
            <person name="Sharon I."/>
            <person name="Castelle C.J."/>
            <person name="Singh A."/>
            <person name="Wilkins M.J."/>
            <person name="Williams K.H."/>
            <person name="Banfield J.F."/>
        </authorList>
    </citation>
    <scope>NUCLEOTIDE SEQUENCE [LARGE SCALE GENOMIC DNA]</scope>
</reference>
<dbReference type="Gene3D" id="3.40.50.2020">
    <property type="match status" value="1"/>
</dbReference>
<dbReference type="CDD" id="cd06223">
    <property type="entry name" value="PRTases_typeI"/>
    <property type="match status" value="1"/>
</dbReference>
<dbReference type="GO" id="GO:0016757">
    <property type="term" value="F:glycosyltransferase activity"/>
    <property type="evidence" value="ECO:0007669"/>
    <property type="project" value="UniProtKB-KW"/>
</dbReference>
<dbReference type="AlphaFoldDB" id="A0A0G0FTS3"/>
<dbReference type="PATRIC" id="fig|1618331.3.peg.862"/>
<keyword evidence="4" id="KW-0328">Glycosyltransferase</keyword>
<sequence length="248" mass="28145">MPVVIWEFLRQNLTKIKFGKNFCLDILFPKFCFSCSKEGNWLCDSCLEKIVFVKTQVCSTCGRISETGKFCQPCLRLLPERRNLSGIISTCYFEEGPIRELVHNFKYNHILELGDFFGQIMASVLRENLILEKDTIIAPVPLHFLRQSQRGYNQAEILAQVVAEKLSLPFEKVLKRTHRTKRQVDLTGNARRENLKSVFEVCSGKNISGKIIILVDDITTTGTTLTECAKVLKGKGAKKVWGLVIARG</sequence>
<accession>A0A0G0FTS3</accession>
<dbReference type="InterPro" id="IPR044005">
    <property type="entry name" value="DZR_2"/>
</dbReference>
<dbReference type="PANTHER" id="PTHR47505">
    <property type="entry name" value="DNA UTILIZATION PROTEIN YHGH"/>
    <property type="match status" value="1"/>
</dbReference>
<dbReference type="InterPro" id="IPR029057">
    <property type="entry name" value="PRTase-like"/>
</dbReference>
<protein>
    <submittedName>
        <fullName evidence="4">Phosphoribosyltransferase</fullName>
    </submittedName>
</protein>
<name>A0A0G0FTS3_9BACT</name>
<feature type="domain" description="Phosphoribosyltransferase" evidence="2">
    <location>
        <begin position="155"/>
        <end position="240"/>
    </location>
</feature>
<evidence type="ECO:0000256" key="1">
    <source>
        <dbReference type="ARBA" id="ARBA00008007"/>
    </source>
</evidence>
<dbReference type="EMBL" id="LBSM01000020">
    <property type="protein sequence ID" value="KKQ17250.1"/>
    <property type="molecule type" value="Genomic_DNA"/>
</dbReference>
<gene>
    <name evidence="4" type="ORF">US31_C0020G0005</name>
</gene>
<proteinExistence type="inferred from homology"/>
<comment type="similarity">
    <text evidence="1">Belongs to the ComF/GntX family.</text>
</comment>
<evidence type="ECO:0000313" key="4">
    <source>
        <dbReference type="EMBL" id="KKQ17250.1"/>
    </source>
</evidence>
<feature type="domain" description="Double zinc ribbon" evidence="3">
    <location>
        <begin position="24"/>
        <end position="75"/>
    </location>
</feature>
<organism evidence="4 5">
    <name type="scientific">Berkelbacteria bacterium GW2011_GWA1_36_9</name>
    <dbReference type="NCBI Taxonomy" id="1618331"/>
    <lineage>
        <taxon>Bacteria</taxon>
        <taxon>Candidatus Berkelbacteria</taxon>
    </lineage>
</organism>
<comment type="caution">
    <text evidence="4">The sequence shown here is derived from an EMBL/GenBank/DDBJ whole genome shotgun (WGS) entry which is preliminary data.</text>
</comment>
<evidence type="ECO:0000313" key="5">
    <source>
        <dbReference type="Proteomes" id="UP000034508"/>
    </source>
</evidence>